<sequence length="155" mass="18274">MKNNPAVQFTTQEHAQGLAYLSGQVKSDEIQNANLLRVLKNRGTQQLFIGEAGQDKKISARQVEQAKKGIQQHNQRNDNFRKENMPDYRAVNYNESTPARYLNKLLSDTLMSLLYENRQDHELNRQKKAQKELEYELDKKKRQHQKHSHIIRLKF</sequence>
<evidence type="ECO:0000313" key="1">
    <source>
        <dbReference type="EMBL" id="KRM26741.1"/>
    </source>
</evidence>
<comment type="caution">
    <text evidence="1">The sequence shown here is derived from an EMBL/GenBank/DDBJ whole genome shotgun (WGS) entry which is preliminary data.</text>
</comment>
<dbReference type="EMBL" id="AZFI01000085">
    <property type="protein sequence ID" value="KRM26741.1"/>
    <property type="molecule type" value="Genomic_DNA"/>
</dbReference>
<reference evidence="1 2" key="1">
    <citation type="journal article" date="2015" name="Genome Announc.">
        <title>Expanding the biotechnology potential of lactobacilli through comparative genomics of 213 strains and associated genera.</title>
        <authorList>
            <person name="Sun Z."/>
            <person name="Harris H.M."/>
            <person name="McCann A."/>
            <person name="Guo C."/>
            <person name="Argimon S."/>
            <person name="Zhang W."/>
            <person name="Yang X."/>
            <person name="Jeffery I.B."/>
            <person name="Cooney J.C."/>
            <person name="Kagawa T.F."/>
            <person name="Liu W."/>
            <person name="Song Y."/>
            <person name="Salvetti E."/>
            <person name="Wrobel A."/>
            <person name="Rasinkangas P."/>
            <person name="Parkhill J."/>
            <person name="Rea M.C."/>
            <person name="O'Sullivan O."/>
            <person name="Ritari J."/>
            <person name="Douillard F.P."/>
            <person name="Paul Ross R."/>
            <person name="Yang R."/>
            <person name="Briner A.E."/>
            <person name="Felis G.E."/>
            <person name="de Vos W.M."/>
            <person name="Barrangou R."/>
            <person name="Klaenhammer T.R."/>
            <person name="Caufield P.W."/>
            <person name="Cui Y."/>
            <person name="Zhang H."/>
            <person name="O'Toole P.W."/>
        </authorList>
    </citation>
    <scope>NUCLEOTIDE SEQUENCE [LARGE SCALE GENOMIC DNA]</scope>
    <source>
        <strain evidence="1 2">DSM 15836</strain>
    </source>
</reference>
<organism evidence="1 2">
    <name type="scientific">Ligilactobacillus acidipiscis DSM 15836</name>
    <dbReference type="NCBI Taxonomy" id="1423716"/>
    <lineage>
        <taxon>Bacteria</taxon>
        <taxon>Bacillati</taxon>
        <taxon>Bacillota</taxon>
        <taxon>Bacilli</taxon>
        <taxon>Lactobacillales</taxon>
        <taxon>Lactobacillaceae</taxon>
        <taxon>Ligilactobacillus</taxon>
    </lineage>
</organism>
<accession>A0ABR5PJA9</accession>
<proteinExistence type="predicted"/>
<dbReference type="Proteomes" id="UP000051217">
    <property type="component" value="Unassembled WGS sequence"/>
</dbReference>
<keyword evidence="2" id="KW-1185">Reference proteome</keyword>
<gene>
    <name evidence="1" type="ORF">FC65_GL002159</name>
</gene>
<name>A0ABR5PJA9_9LACO</name>
<evidence type="ECO:0000313" key="2">
    <source>
        <dbReference type="Proteomes" id="UP000051217"/>
    </source>
</evidence>
<protein>
    <submittedName>
        <fullName evidence="1">Nickase</fullName>
    </submittedName>
</protein>